<organism evidence="1 2">
    <name type="scientific">Luteibacter sahnii</name>
    <dbReference type="NCBI Taxonomy" id="3021977"/>
    <lineage>
        <taxon>Bacteria</taxon>
        <taxon>Pseudomonadati</taxon>
        <taxon>Pseudomonadota</taxon>
        <taxon>Gammaproteobacteria</taxon>
        <taxon>Lysobacterales</taxon>
        <taxon>Rhodanobacteraceae</taxon>
        <taxon>Luteibacter</taxon>
    </lineage>
</organism>
<proteinExistence type="predicted"/>
<accession>A0ABT6B8W0</accession>
<evidence type="ECO:0000313" key="2">
    <source>
        <dbReference type="Proteomes" id="UP001528850"/>
    </source>
</evidence>
<dbReference type="GO" id="GO:0008168">
    <property type="term" value="F:methyltransferase activity"/>
    <property type="evidence" value="ECO:0007669"/>
    <property type="project" value="UniProtKB-KW"/>
</dbReference>
<dbReference type="Proteomes" id="UP001528850">
    <property type="component" value="Unassembled WGS sequence"/>
</dbReference>
<reference evidence="1 2" key="1">
    <citation type="journal article" date="2024" name="Curr. Microbiol.">
        <title>Luteibacter sahnii sp. nov., A Novel Yellow-Colored Xanthomonadin Pigment Producing Probiotic Bacterium from Healthy Rice Seed Microbiome.</title>
        <authorList>
            <person name="Jaiswal G."/>
            <person name="Rana R."/>
            <person name="Nayak P.K."/>
            <person name="Chouhan R."/>
            <person name="Gandhi S.G."/>
            <person name="Patel H.K."/>
            <person name="Patil P.B."/>
        </authorList>
    </citation>
    <scope>NUCLEOTIDE SEQUENCE [LARGE SCALE GENOMIC DNA]</scope>
    <source>
        <strain evidence="1 2">PPL201</strain>
    </source>
</reference>
<name>A0ABT6B8W0_9GAMM</name>
<dbReference type="EC" id="2.1.1.-" evidence="1"/>
<dbReference type="Pfam" id="PF02353">
    <property type="entry name" value="CMAS"/>
    <property type="match status" value="1"/>
</dbReference>
<keyword evidence="2" id="KW-1185">Reference proteome</keyword>
<gene>
    <name evidence="1" type="ORF">P3W24_05950</name>
</gene>
<dbReference type="EMBL" id="JARJJS010000001">
    <property type="protein sequence ID" value="MDF4024501.1"/>
    <property type="molecule type" value="Genomic_DNA"/>
</dbReference>
<dbReference type="SUPFAM" id="SSF53335">
    <property type="entry name" value="S-adenosyl-L-methionine-dependent methyltransferases"/>
    <property type="match status" value="1"/>
</dbReference>
<comment type="caution">
    <text evidence="1">The sequence shown here is derived from an EMBL/GenBank/DDBJ whole genome shotgun (WGS) entry which is preliminary data.</text>
</comment>
<dbReference type="GO" id="GO:0032259">
    <property type="term" value="P:methylation"/>
    <property type="evidence" value="ECO:0007669"/>
    <property type="project" value="UniProtKB-KW"/>
</dbReference>
<evidence type="ECO:0000313" key="1">
    <source>
        <dbReference type="EMBL" id="MDF4024501.1"/>
    </source>
</evidence>
<dbReference type="PANTHER" id="PTHR43832">
    <property type="match status" value="1"/>
</dbReference>
<dbReference type="CDD" id="cd02440">
    <property type="entry name" value="AdoMet_MTases"/>
    <property type="match status" value="1"/>
</dbReference>
<keyword evidence="1" id="KW-0808">Transferase</keyword>
<dbReference type="RefSeq" id="WP_320551930.1">
    <property type="nucleotide sequence ID" value="NZ_JAQLOK010000005.1"/>
</dbReference>
<protein>
    <submittedName>
        <fullName evidence="1">Class I SAM-dependent methyltransferase</fullName>
        <ecNumber evidence="1">2.1.1.-</ecNumber>
    </submittedName>
</protein>
<keyword evidence="1" id="KW-0489">Methyltransferase</keyword>
<dbReference type="Gene3D" id="3.40.50.150">
    <property type="entry name" value="Vaccinia Virus protein VP39"/>
    <property type="match status" value="1"/>
</dbReference>
<sequence>MSSVPSAGPSGPERPARGLCGLVERGLLPDAAFRFMVRRFCAKRLSTERSGETAATDGARQREIDAFGQAELTVRASPLLGPLRDVPPRFFRHCLGPRLASAGCYYPSGQETLAQAEDAMLELCGARAELDDHQAILELGCGWGALTLWMARRFPHARITAVTDCMAQYDYIRGCCEREGRRNVQVVHGGVAGFDAIPGSFDRVVTVELLDRVSSYRVLLARIARWLRPGGKCFAHFVAHRTLSYAPVVPAHGGWARRHGFTGGAVPSVDAPLWFQDDLHVERRWLIDGTHYQRTANHWLANQDAARDAVMAVLRDLHGDAAGLWYRRWRMVWMMLAERFGYADGAEWMAVHYRFARPESWEHSLIGRF</sequence>
<dbReference type="PANTHER" id="PTHR43832:SF1">
    <property type="entry name" value="S-ADENOSYL-L-METHIONINE-DEPENDENT METHYLTRANSFERASES SUPERFAMILY PROTEIN"/>
    <property type="match status" value="1"/>
</dbReference>
<dbReference type="InterPro" id="IPR029063">
    <property type="entry name" value="SAM-dependent_MTases_sf"/>
</dbReference>